<accession>A0A561UCF1</accession>
<keyword evidence="2" id="KW-0808">Transferase</keyword>
<dbReference type="SUPFAM" id="SSF55729">
    <property type="entry name" value="Acyl-CoA N-acyltransferases (Nat)"/>
    <property type="match status" value="1"/>
</dbReference>
<gene>
    <name evidence="2" type="ORF">FHX73_11812</name>
</gene>
<proteinExistence type="predicted"/>
<reference evidence="2 3" key="1">
    <citation type="submission" date="2019-06" db="EMBL/GenBank/DDBJ databases">
        <title>Sequencing the genomes of 1000 actinobacteria strains.</title>
        <authorList>
            <person name="Klenk H.-P."/>
        </authorList>
    </citation>
    <scope>NUCLEOTIDE SEQUENCE [LARGE SCALE GENOMIC DNA]</scope>
    <source>
        <strain evidence="2 3">DSM 44826</strain>
    </source>
</reference>
<sequence>MDVSTTPEPAVFSAAAEKWLLGDPVSNNLLLSHATDPDGQLPGDGQPAVFAWVSDGGQPVGAAWVMSPYRMTISAMPAPAAAALAEELAGRLPELPGVNGPEESAGAFAERWREVRGGTATRERDQWLMRCDSTPPASGAAGAARPARADEVERIGQWYAAVMRDSGLAQEKIARHTAHMARTQFAGGRLIVWEVDGEPVGAAGWAKPIGGVVRPSGVFVSPDHRNGGYAGALLGEVTARALAAGAQACVCTHFLDYAAMQAVVERVGYRRVRDLTEYRFN</sequence>
<dbReference type="AlphaFoldDB" id="A0A561UCF1"/>
<dbReference type="Proteomes" id="UP000317940">
    <property type="component" value="Unassembled WGS sequence"/>
</dbReference>
<evidence type="ECO:0000313" key="3">
    <source>
        <dbReference type="Proteomes" id="UP000317940"/>
    </source>
</evidence>
<dbReference type="InterPro" id="IPR016181">
    <property type="entry name" value="Acyl_CoA_acyltransferase"/>
</dbReference>
<name>A0A561UCF1_9ACTN</name>
<dbReference type="InterPro" id="IPR000182">
    <property type="entry name" value="GNAT_dom"/>
</dbReference>
<dbReference type="CDD" id="cd04301">
    <property type="entry name" value="NAT_SF"/>
    <property type="match status" value="1"/>
</dbReference>
<keyword evidence="3" id="KW-1185">Reference proteome</keyword>
<dbReference type="Pfam" id="PF00583">
    <property type="entry name" value="Acetyltransf_1"/>
    <property type="match status" value="1"/>
</dbReference>
<organism evidence="2 3">
    <name type="scientific">Kitasatospora viridis</name>
    <dbReference type="NCBI Taxonomy" id="281105"/>
    <lineage>
        <taxon>Bacteria</taxon>
        <taxon>Bacillati</taxon>
        <taxon>Actinomycetota</taxon>
        <taxon>Actinomycetes</taxon>
        <taxon>Kitasatosporales</taxon>
        <taxon>Streptomycetaceae</taxon>
        <taxon>Kitasatospora</taxon>
    </lineage>
</organism>
<dbReference type="EMBL" id="VIWT01000001">
    <property type="protein sequence ID" value="TWF97037.1"/>
    <property type="molecule type" value="Genomic_DNA"/>
</dbReference>
<dbReference type="PROSITE" id="PS51186">
    <property type="entry name" value="GNAT"/>
    <property type="match status" value="1"/>
</dbReference>
<dbReference type="Gene3D" id="3.40.630.30">
    <property type="match status" value="1"/>
</dbReference>
<dbReference type="RefSeq" id="WP_145903314.1">
    <property type="nucleotide sequence ID" value="NZ_BAAAMZ010000043.1"/>
</dbReference>
<evidence type="ECO:0000313" key="2">
    <source>
        <dbReference type="EMBL" id="TWF97037.1"/>
    </source>
</evidence>
<dbReference type="GO" id="GO:0016747">
    <property type="term" value="F:acyltransferase activity, transferring groups other than amino-acyl groups"/>
    <property type="evidence" value="ECO:0007669"/>
    <property type="project" value="InterPro"/>
</dbReference>
<evidence type="ECO:0000259" key="1">
    <source>
        <dbReference type="PROSITE" id="PS51186"/>
    </source>
</evidence>
<protein>
    <submittedName>
        <fullName evidence="2">Acetyltransferase (GNAT) family protein</fullName>
    </submittedName>
</protein>
<comment type="caution">
    <text evidence="2">The sequence shown here is derived from an EMBL/GenBank/DDBJ whole genome shotgun (WGS) entry which is preliminary data.</text>
</comment>
<feature type="domain" description="N-acetyltransferase" evidence="1">
    <location>
        <begin position="142"/>
        <end position="281"/>
    </location>
</feature>
<dbReference type="OrthoDB" id="3174529at2"/>